<dbReference type="PANTHER" id="PTHR46663">
    <property type="entry name" value="DIGUANYLATE CYCLASE DGCT-RELATED"/>
    <property type="match status" value="1"/>
</dbReference>
<dbReference type="NCBIfam" id="TIGR00254">
    <property type="entry name" value="GGDEF"/>
    <property type="match status" value="1"/>
</dbReference>
<dbReference type="PROSITE" id="PS50887">
    <property type="entry name" value="GGDEF"/>
    <property type="match status" value="1"/>
</dbReference>
<accession>A0A657PLV2</accession>
<dbReference type="AlphaFoldDB" id="A0A657PLV2"/>
<dbReference type="Proteomes" id="UP000243361">
    <property type="component" value="Unassembled WGS sequence"/>
</dbReference>
<gene>
    <name evidence="2" type="ORF">B0D84_05685</name>
</gene>
<sequence length="124" mass="13584">LRQRIRRLDTLARLGGDEFVLVMTQISGREDARALAEALLESLREPFVLPDGETITLGASIGVSLCPEDAGQPDQLIEFAERSARLSPGRQVELAELLRGITGKQGDAAVCELHSYAQWLTRGR</sequence>
<comment type="caution">
    <text evidence="2">The sequence shown here is derived from an EMBL/GenBank/DDBJ whole genome shotgun (WGS) entry which is preliminary data.</text>
</comment>
<dbReference type="SUPFAM" id="SSF55073">
    <property type="entry name" value="Nucleotide cyclase"/>
    <property type="match status" value="1"/>
</dbReference>
<keyword evidence="3" id="KW-1185">Reference proteome</keyword>
<feature type="domain" description="GGDEF" evidence="1">
    <location>
        <begin position="1"/>
        <end position="97"/>
    </location>
</feature>
<evidence type="ECO:0000259" key="1">
    <source>
        <dbReference type="PROSITE" id="PS50887"/>
    </source>
</evidence>
<name>A0A657PLV2_9GAMM</name>
<dbReference type="InterPro" id="IPR052163">
    <property type="entry name" value="DGC-Regulatory_Protein"/>
</dbReference>
<feature type="non-terminal residue" evidence="2">
    <location>
        <position position="1"/>
    </location>
</feature>
<dbReference type="InterPro" id="IPR000160">
    <property type="entry name" value="GGDEF_dom"/>
</dbReference>
<reference evidence="2" key="1">
    <citation type="submission" date="2017-02" db="EMBL/GenBank/DDBJ databases">
        <title>Novel co-symbiosis in the unique lucinid bivalve Phacoides pectinatus.</title>
        <authorList>
            <person name="Lim S.J."/>
            <person name="Davis B.G."/>
            <person name="Gill D.E."/>
            <person name="Engel A.S."/>
            <person name="Anderson L.C."/>
            <person name="Campbell B.J."/>
        </authorList>
    </citation>
    <scope>NUCLEOTIDE SEQUENCE [LARGE SCALE GENOMIC DNA]</scope>
    <source>
        <strain evidence="2">LUC13016_P6</strain>
    </source>
</reference>
<dbReference type="Gene3D" id="3.30.70.270">
    <property type="match status" value="1"/>
</dbReference>
<evidence type="ECO:0000313" key="3">
    <source>
        <dbReference type="Proteomes" id="UP000243361"/>
    </source>
</evidence>
<dbReference type="EMBL" id="MUIE01000376">
    <property type="protein sequence ID" value="OQX32760.1"/>
    <property type="molecule type" value="Genomic_DNA"/>
</dbReference>
<dbReference type="InterPro" id="IPR043128">
    <property type="entry name" value="Rev_trsase/Diguanyl_cyclase"/>
</dbReference>
<dbReference type="PANTHER" id="PTHR46663:SF2">
    <property type="entry name" value="GGDEF DOMAIN-CONTAINING PROTEIN"/>
    <property type="match status" value="1"/>
</dbReference>
<dbReference type="Pfam" id="PF00990">
    <property type="entry name" value="GGDEF"/>
    <property type="match status" value="1"/>
</dbReference>
<dbReference type="InterPro" id="IPR029787">
    <property type="entry name" value="Nucleotide_cyclase"/>
</dbReference>
<proteinExistence type="predicted"/>
<dbReference type="CDD" id="cd01949">
    <property type="entry name" value="GGDEF"/>
    <property type="match status" value="1"/>
</dbReference>
<organism evidence="2 3">
    <name type="scientific">Candidatus Sedimenticola endophacoides</name>
    <dbReference type="NCBI Taxonomy" id="2548426"/>
    <lineage>
        <taxon>Bacteria</taxon>
        <taxon>Pseudomonadati</taxon>
        <taxon>Pseudomonadota</taxon>
        <taxon>Gammaproteobacteria</taxon>
        <taxon>Chromatiales</taxon>
        <taxon>Sedimenticolaceae</taxon>
        <taxon>Sedimenticola</taxon>
    </lineage>
</organism>
<protein>
    <recommendedName>
        <fullName evidence="1">GGDEF domain-containing protein</fullName>
    </recommendedName>
</protein>
<evidence type="ECO:0000313" key="2">
    <source>
        <dbReference type="EMBL" id="OQX32760.1"/>
    </source>
</evidence>